<dbReference type="RefSeq" id="WP_264325929.1">
    <property type="nucleotide sequence ID" value="NZ_JADEXQ010000052.1"/>
</dbReference>
<sequence length="146" mass="15904">MTASYSTDSQPQSQPSKPPIQTKWGLITAALLGISVTCILTKPNKQAYVDNISPHFINSIQGDVCTNLLALPKQLSGVGQIIQSSCRSGISSSAIILGEARLQEFIKYNSRRQHDCILFNVWVTEIPGKKITKVGILGQFIALPNH</sequence>
<gene>
    <name evidence="2" type="ORF">IQ266_15300</name>
</gene>
<reference evidence="2" key="1">
    <citation type="submission" date="2020-10" db="EMBL/GenBank/DDBJ databases">
        <authorList>
            <person name="Castelo-Branco R."/>
            <person name="Eusebio N."/>
            <person name="Adriana R."/>
            <person name="Vieira A."/>
            <person name="Brugerolle De Fraissinette N."/>
            <person name="Rezende De Castro R."/>
            <person name="Schneider M.P."/>
            <person name="Vasconcelos V."/>
            <person name="Leao P.N."/>
        </authorList>
    </citation>
    <scope>NUCLEOTIDE SEQUENCE</scope>
    <source>
        <strain evidence="2">LEGE 11480</strain>
    </source>
</reference>
<name>A0A928Z5C0_9CYAN</name>
<feature type="region of interest" description="Disordered" evidence="1">
    <location>
        <begin position="1"/>
        <end position="20"/>
    </location>
</feature>
<protein>
    <submittedName>
        <fullName evidence="2">DUF4359 domain-containing protein</fullName>
    </submittedName>
</protein>
<dbReference type="Pfam" id="PF14271">
    <property type="entry name" value="DUF4359"/>
    <property type="match status" value="1"/>
</dbReference>
<accession>A0A928Z5C0</accession>
<keyword evidence="3" id="KW-1185">Reference proteome</keyword>
<evidence type="ECO:0000256" key="1">
    <source>
        <dbReference type="SAM" id="MobiDB-lite"/>
    </source>
</evidence>
<comment type="caution">
    <text evidence="2">The sequence shown here is derived from an EMBL/GenBank/DDBJ whole genome shotgun (WGS) entry which is preliminary data.</text>
</comment>
<dbReference type="InterPro" id="IPR025578">
    <property type="entry name" value="DUF4359"/>
</dbReference>
<dbReference type="AlphaFoldDB" id="A0A928Z5C0"/>
<proteinExistence type="predicted"/>
<evidence type="ECO:0000313" key="2">
    <source>
        <dbReference type="EMBL" id="MBE9031100.1"/>
    </source>
</evidence>
<dbReference type="EMBL" id="JADEXQ010000052">
    <property type="protein sequence ID" value="MBE9031100.1"/>
    <property type="molecule type" value="Genomic_DNA"/>
</dbReference>
<evidence type="ECO:0000313" key="3">
    <source>
        <dbReference type="Proteomes" id="UP000625316"/>
    </source>
</evidence>
<dbReference type="Proteomes" id="UP000625316">
    <property type="component" value="Unassembled WGS sequence"/>
</dbReference>
<organism evidence="2 3">
    <name type="scientific">Romeriopsis navalis LEGE 11480</name>
    <dbReference type="NCBI Taxonomy" id="2777977"/>
    <lineage>
        <taxon>Bacteria</taxon>
        <taxon>Bacillati</taxon>
        <taxon>Cyanobacteriota</taxon>
        <taxon>Cyanophyceae</taxon>
        <taxon>Leptolyngbyales</taxon>
        <taxon>Leptolyngbyaceae</taxon>
        <taxon>Romeriopsis</taxon>
        <taxon>Romeriopsis navalis</taxon>
    </lineage>
</organism>